<dbReference type="InterPro" id="IPR017920">
    <property type="entry name" value="COMM"/>
</dbReference>
<evidence type="ECO:0000313" key="2">
    <source>
        <dbReference type="EMBL" id="EAR87399.1"/>
    </source>
</evidence>
<dbReference type="PANTHER" id="PTHR15663:SF4">
    <property type="entry name" value="COMM DOMAIN-CONTAINING PROTEIN 9"/>
    <property type="match status" value="1"/>
</dbReference>
<dbReference type="HOGENOM" id="CLU_1398879_0_0_1"/>
<reference evidence="3" key="1">
    <citation type="journal article" date="2006" name="PLoS Biol.">
        <title>Macronuclear genome sequence of the ciliate Tetrahymena thermophila, a model eukaryote.</title>
        <authorList>
            <person name="Eisen J.A."/>
            <person name="Coyne R.S."/>
            <person name="Wu M."/>
            <person name="Wu D."/>
            <person name="Thiagarajan M."/>
            <person name="Wortman J.R."/>
            <person name="Badger J.H."/>
            <person name="Ren Q."/>
            <person name="Amedeo P."/>
            <person name="Jones K.M."/>
            <person name="Tallon L.J."/>
            <person name="Delcher A.L."/>
            <person name="Salzberg S.L."/>
            <person name="Silva J.C."/>
            <person name="Haas B.J."/>
            <person name="Majoros W.H."/>
            <person name="Farzad M."/>
            <person name="Carlton J.M."/>
            <person name="Smith R.K. Jr."/>
            <person name="Garg J."/>
            <person name="Pearlman R.E."/>
            <person name="Karrer K.M."/>
            <person name="Sun L."/>
            <person name="Manning G."/>
            <person name="Elde N.C."/>
            <person name="Turkewitz A.P."/>
            <person name="Asai D.J."/>
            <person name="Wilkes D.E."/>
            <person name="Wang Y."/>
            <person name="Cai H."/>
            <person name="Collins K."/>
            <person name="Stewart B.A."/>
            <person name="Lee S.R."/>
            <person name="Wilamowska K."/>
            <person name="Weinberg Z."/>
            <person name="Ruzzo W.L."/>
            <person name="Wloga D."/>
            <person name="Gaertig J."/>
            <person name="Frankel J."/>
            <person name="Tsao C.-C."/>
            <person name="Gorovsky M.A."/>
            <person name="Keeling P.J."/>
            <person name="Waller R.F."/>
            <person name="Patron N.J."/>
            <person name="Cherry J.M."/>
            <person name="Stover N.A."/>
            <person name="Krieger C.J."/>
            <person name="del Toro C."/>
            <person name="Ryder H.F."/>
            <person name="Williamson S.C."/>
            <person name="Barbeau R.A."/>
            <person name="Hamilton E.P."/>
            <person name="Orias E."/>
        </authorList>
    </citation>
    <scope>NUCLEOTIDE SEQUENCE [LARGE SCALE GENOMIC DNA]</scope>
    <source>
        <strain evidence="3">SB210</strain>
    </source>
</reference>
<dbReference type="PANTHER" id="PTHR15663">
    <property type="entry name" value="COMM DOMAIN-CONTAINING PROTEIN 9"/>
    <property type="match status" value="1"/>
</dbReference>
<evidence type="ECO:0000259" key="1">
    <source>
        <dbReference type="PROSITE" id="PS51269"/>
    </source>
</evidence>
<dbReference type="Proteomes" id="UP000009168">
    <property type="component" value="Unassembled WGS sequence"/>
</dbReference>
<proteinExistence type="predicted"/>
<sequence>MQTNDINWETLLFLEKSPSKKYLRKIIEFAYIIRNKLQQYDQNYQTPVSTQFYIDLNLTEEQCHKMLVSTVKLLEKAAQSNFQNVIQIFPGDFNQSLRDMLIEIFEQYGEIWKKNMNSNIQQGDKLIDVDWRIDVQVATHGQEKIKNPVIFMQLETQGSRNEMKTINFQMNSAELNTFHNNLQKIKDQLQQIVQQ</sequence>
<dbReference type="STRING" id="312017.I7MDD9"/>
<organism evidence="2 3">
    <name type="scientific">Tetrahymena thermophila (strain SB210)</name>
    <dbReference type="NCBI Taxonomy" id="312017"/>
    <lineage>
        <taxon>Eukaryota</taxon>
        <taxon>Sar</taxon>
        <taxon>Alveolata</taxon>
        <taxon>Ciliophora</taxon>
        <taxon>Intramacronucleata</taxon>
        <taxon>Oligohymenophorea</taxon>
        <taxon>Hymenostomatida</taxon>
        <taxon>Tetrahymenina</taxon>
        <taxon>Tetrahymenidae</taxon>
        <taxon>Tetrahymena</taxon>
    </lineage>
</organism>
<accession>I7MDD9</accession>
<evidence type="ECO:0000313" key="3">
    <source>
        <dbReference type="Proteomes" id="UP000009168"/>
    </source>
</evidence>
<dbReference type="RefSeq" id="XP_001007644.1">
    <property type="nucleotide sequence ID" value="XM_001007644.3"/>
</dbReference>
<feature type="domain" description="COMM" evidence="1">
    <location>
        <begin position="125"/>
        <end position="193"/>
    </location>
</feature>
<dbReference type="Pfam" id="PF07258">
    <property type="entry name" value="COMM_domain"/>
    <property type="match status" value="1"/>
</dbReference>
<gene>
    <name evidence="2" type="ORF">TTHERM_00059120</name>
</gene>
<dbReference type="GeneID" id="7829523"/>
<dbReference type="InParanoid" id="I7MDD9"/>
<dbReference type="CDD" id="cd04748">
    <property type="entry name" value="Commd"/>
    <property type="match status" value="1"/>
</dbReference>
<keyword evidence="3" id="KW-1185">Reference proteome</keyword>
<dbReference type="KEGG" id="tet:TTHERM_00059120"/>
<dbReference type="OMA" id="QEFMETP"/>
<dbReference type="OrthoDB" id="64318at2759"/>
<dbReference type="eggNOG" id="ENOG502R28I">
    <property type="taxonomic scope" value="Eukaryota"/>
</dbReference>
<protein>
    <submittedName>
        <fullName evidence="2">HCaRG protein</fullName>
    </submittedName>
</protein>
<dbReference type="EMBL" id="GG662853">
    <property type="protein sequence ID" value="EAR87399.1"/>
    <property type="molecule type" value="Genomic_DNA"/>
</dbReference>
<dbReference type="AlphaFoldDB" id="I7MDD9"/>
<dbReference type="PROSITE" id="PS51269">
    <property type="entry name" value="COMM"/>
    <property type="match status" value="1"/>
</dbReference>
<dbReference type="InterPro" id="IPR037360">
    <property type="entry name" value="COMMD9"/>
</dbReference>
<name>I7MDD9_TETTS</name>